<dbReference type="PANTHER" id="PTHR35249">
    <property type="entry name" value="DYNEIN REGULATORY COMPLEX SUBUNIT 7"/>
    <property type="match status" value="1"/>
</dbReference>
<dbReference type="GO" id="GO:0005930">
    <property type="term" value="C:axoneme"/>
    <property type="evidence" value="ECO:0007669"/>
    <property type="project" value="UniProtKB-SubCell"/>
</dbReference>
<accession>A0A6J2YKX6</accession>
<comment type="similarity">
    <text evidence="3">Belongs to the DRC7 family.</text>
</comment>
<keyword evidence="5 8" id="KW-0175">Coiled coil</keyword>
<evidence type="ECO:0000256" key="7">
    <source>
        <dbReference type="ARBA" id="ARBA00023273"/>
    </source>
</evidence>
<name>A0A6J2YKX6_SITOR</name>
<dbReference type="KEGG" id="soy:115888920"/>
<evidence type="ECO:0000256" key="9">
    <source>
        <dbReference type="SAM" id="MobiDB-lite"/>
    </source>
</evidence>
<evidence type="ECO:0000256" key="8">
    <source>
        <dbReference type="SAM" id="Coils"/>
    </source>
</evidence>
<dbReference type="AlphaFoldDB" id="A0A6J2YKX6"/>
<dbReference type="InterPro" id="IPR056291">
    <property type="entry name" value="MORN_DRC7"/>
</dbReference>
<dbReference type="SUPFAM" id="SSF54001">
    <property type="entry name" value="Cysteine proteinases"/>
    <property type="match status" value="1"/>
</dbReference>
<feature type="domain" description="Dynein regulatory complex subunit 7 MORN" evidence="10">
    <location>
        <begin position="481"/>
        <end position="733"/>
    </location>
</feature>
<sequence length="738" mass="86846">MSQEKFDGYGNVLNGTKSDLNEEKTESKQSSHSVDVTDENISKSDKDFHVESTEGVEHFDTFIENEGEEGEEVAEAEEEEKPFSYIELLDAPRELQEPLDITMEYLKQISDELGLIKMCWPDLSEVDFEDRNNFPDSYLKNNDKEKLLLLYVENFRRQFCFNYPDRKPLFLACDNECGMQKMVCTTIRPTTLPYSEIESWEECSRFVADHVKFELLDIPTLIPKHLYSPHTVFLRQSGHSFEIATALCSLLIGLGYEAYVVSGYATKDVTMRVMCRVDCPYPLTTEEEPVKEPEVVDDKYKIKPAKKLKSKFLEMMKQRELEQLQQEEEKQAALTRERVLEEEKIPLDELEGQRIHSWVLLGTKGRAVERMVFIEASTGMFHPLDSDLYCGIESLWSNENYWVNLQDCSKGLADINYNLTDTEKWEHLLVGEPIKWRQNTTTEIGDDEEFEDMFDEKHLDIPYPWSMKINIPSEVLKRRFPDGSRVTQYKRTIVEEYAPYILDDGMVQKISRFQDFDCTVIESVEEKYENRHDKLNRSFFDAKTNQITEYFNPGREDSVIKHIYYKDDDTADGERTFFFNSKARFDGLEKIEIETQVLTEHYCDREDKVYYRQVVYDQRRKTTLGDSNRRPIRSIVQKFRRNEDKSAYKDLSVREFNIKDREIYLKYHYDKNCITASTRNFIKPPISEMGEAMVFHPELTNGYQAQIGAKPPRQLQLFLLLEQQIKDEKEVIETNQRF</sequence>
<dbReference type="GO" id="GO:0030317">
    <property type="term" value="P:flagellated sperm motility"/>
    <property type="evidence" value="ECO:0007669"/>
    <property type="project" value="TreeGrafter"/>
</dbReference>
<protein>
    <submittedName>
        <fullName evidence="12">Dynein regulatory complex subunit 7</fullName>
    </submittedName>
</protein>
<gene>
    <name evidence="12" type="primary">LOC115888920</name>
</gene>
<comment type="subcellular location">
    <subcellularLocation>
        <location evidence="1">Cell projection</location>
        <location evidence="1">Cilium</location>
        <location evidence="1">Flagellum</location>
    </subcellularLocation>
    <subcellularLocation>
        <location evidence="2">Cytoplasm</location>
        <location evidence="2">Cytoskeleton</location>
        <location evidence="2">Cilium axoneme</location>
    </subcellularLocation>
</comment>
<evidence type="ECO:0000259" key="10">
    <source>
        <dbReference type="Pfam" id="PF24667"/>
    </source>
</evidence>
<dbReference type="GeneID" id="115888920"/>
<dbReference type="RefSeq" id="XP_030764668.1">
    <property type="nucleotide sequence ID" value="XM_030908808.1"/>
</dbReference>
<evidence type="ECO:0000256" key="1">
    <source>
        <dbReference type="ARBA" id="ARBA00004230"/>
    </source>
</evidence>
<evidence type="ECO:0000256" key="6">
    <source>
        <dbReference type="ARBA" id="ARBA00023069"/>
    </source>
</evidence>
<feature type="coiled-coil region" evidence="8">
    <location>
        <begin position="310"/>
        <end position="344"/>
    </location>
</feature>
<evidence type="ECO:0000313" key="12">
    <source>
        <dbReference type="RefSeq" id="XP_030764668.1"/>
    </source>
</evidence>
<evidence type="ECO:0000256" key="2">
    <source>
        <dbReference type="ARBA" id="ARBA00004430"/>
    </source>
</evidence>
<keyword evidence="6" id="KW-0969">Cilium</keyword>
<proteinExistence type="inferred from homology"/>
<evidence type="ECO:0000256" key="4">
    <source>
        <dbReference type="ARBA" id="ARBA00022846"/>
    </source>
</evidence>
<dbReference type="InParanoid" id="A0A6J2YKX6"/>
<dbReference type="Proteomes" id="UP000504635">
    <property type="component" value="Unplaced"/>
</dbReference>
<feature type="region of interest" description="Disordered" evidence="9">
    <location>
        <begin position="1"/>
        <end position="50"/>
    </location>
</feature>
<reference evidence="12" key="1">
    <citation type="submission" date="2025-08" db="UniProtKB">
        <authorList>
            <consortium name="RefSeq"/>
        </authorList>
    </citation>
    <scope>IDENTIFICATION</scope>
    <source>
        <tissue evidence="12">Gonads</tissue>
    </source>
</reference>
<evidence type="ECO:0000313" key="11">
    <source>
        <dbReference type="Proteomes" id="UP000504635"/>
    </source>
</evidence>
<keyword evidence="4" id="KW-0282">Flagellum</keyword>
<feature type="compositionally biased region" description="Basic and acidic residues" evidence="9">
    <location>
        <begin position="40"/>
        <end position="50"/>
    </location>
</feature>
<dbReference type="Pfam" id="PF24667">
    <property type="entry name" value="MORN_DRC7"/>
    <property type="match status" value="1"/>
</dbReference>
<keyword evidence="11" id="KW-1185">Reference proteome</keyword>
<dbReference type="GO" id="GO:0031514">
    <property type="term" value="C:motile cilium"/>
    <property type="evidence" value="ECO:0007669"/>
    <property type="project" value="UniProtKB-SubCell"/>
</dbReference>
<organism evidence="11 12">
    <name type="scientific">Sitophilus oryzae</name>
    <name type="common">Rice weevil</name>
    <name type="synonym">Curculio oryzae</name>
    <dbReference type="NCBI Taxonomy" id="7048"/>
    <lineage>
        <taxon>Eukaryota</taxon>
        <taxon>Metazoa</taxon>
        <taxon>Ecdysozoa</taxon>
        <taxon>Arthropoda</taxon>
        <taxon>Hexapoda</taxon>
        <taxon>Insecta</taxon>
        <taxon>Pterygota</taxon>
        <taxon>Neoptera</taxon>
        <taxon>Endopterygota</taxon>
        <taxon>Coleoptera</taxon>
        <taxon>Polyphaga</taxon>
        <taxon>Cucujiformia</taxon>
        <taxon>Curculionidae</taxon>
        <taxon>Dryophthorinae</taxon>
        <taxon>Sitophilus</taxon>
    </lineage>
</organism>
<evidence type="ECO:0000256" key="3">
    <source>
        <dbReference type="ARBA" id="ARBA00010738"/>
    </source>
</evidence>
<dbReference type="InterPro" id="IPR033551">
    <property type="entry name" value="DRC7/lobo"/>
</dbReference>
<dbReference type="PANTHER" id="PTHR35249:SF2">
    <property type="entry name" value="DYNEIN REGULATORY COMPLEX SUBUNIT 7"/>
    <property type="match status" value="1"/>
</dbReference>
<keyword evidence="7" id="KW-0966">Cell projection</keyword>
<feature type="compositionally biased region" description="Basic and acidic residues" evidence="9">
    <location>
        <begin position="19"/>
        <end position="29"/>
    </location>
</feature>
<evidence type="ECO:0000256" key="5">
    <source>
        <dbReference type="ARBA" id="ARBA00023054"/>
    </source>
</evidence>
<dbReference type="OrthoDB" id="10262874at2759"/>
<dbReference type="FunCoup" id="A0A6J2YKX6">
    <property type="interactions" value="16"/>
</dbReference>
<dbReference type="InterPro" id="IPR038765">
    <property type="entry name" value="Papain-like_cys_pep_sf"/>
</dbReference>